<name>A0A7I8LKT4_SPIIN</name>
<accession>A0A7I8LKT4</accession>
<keyword evidence="2" id="KW-1185">Reference proteome</keyword>
<sequence length="27" mass="3434">MDKKDKFNYFMEGLWMWAHSEIWRQGV</sequence>
<evidence type="ECO:0000313" key="2">
    <source>
        <dbReference type="Proteomes" id="UP000663760"/>
    </source>
</evidence>
<dbReference type="Proteomes" id="UP000663760">
    <property type="component" value="Chromosome 18"/>
</dbReference>
<dbReference type="EMBL" id="LR746281">
    <property type="protein sequence ID" value="CAA7410482.1"/>
    <property type="molecule type" value="Genomic_DNA"/>
</dbReference>
<evidence type="ECO:0000313" key="1">
    <source>
        <dbReference type="EMBL" id="CAA7410482.1"/>
    </source>
</evidence>
<dbReference type="AlphaFoldDB" id="A0A7I8LKT4"/>
<gene>
    <name evidence="1" type="ORF">SI8410_18021160</name>
</gene>
<reference evidence="1" key="1">
    <citation type="submission" date="2020-02" db="EMBL/GenBank/DDBJ databases">
        <authorList>
            <person name="Scholz U."/>
            <person name="Mascher M."/>
            <person name="Fiebig A."/>
        </authorList>
    </citation>
    <scope>NUCLEOTIDE SEQUENCE</scope>
</reference>
<protein>
    <submittedName>
        <fullName evidence="1">Uncharacterized protein</fullName>
    </submittedName>
</protein>
<proteinExistence type="predicted"/>
<organism evidence="1 2">
    <name type="scientific">Spirodela intermedia</name>
    <name type="common">Intermediate duckweed</name>
    <dbReference type="NCBI Taxonomy" id="51605"/>
    <lineage>
        <taxon>Eukaryota</taxon>
        <taxon>Viridiplantae</taxon>
        <taxon>Streptophyta</taxon>
        <taxon>Embryophyta</taxon>
        <taxon>Tracheophyta</taxon>
        <taxon>Spermatophyta</taxon>
        <taxon>Magnoliopsida</taxon>
        <taxon>Liliopsida</taxon>
        <taxon>Araceae</taxon>
        <taxon>Lemnoideae</taxon>
        <taxon>Spirodela</taxon>
    </lineage>
</organism>